<evidence type="ECO:0000259" key="5">
    <source>
        <dbReference type="Pfam" id="PF12867"/>
    </source>
</evidence>
<evidence type="ECO:0000256" key="2">
    <source>
        <dbReference type="ARBA" id="ARBA00023004"/>
    </source>
</evidence>
<evidence type="ECO:0000313" key="6">
    <source>
        <dbReference type="EMBL" id="RKQ92750.1"/>
    </source>
</evidence>
<dbReference type="InterPro" id="IPR016187">
    <property type="entry name" value="CTDL_fold"/>
</dbReference>
<keyword evidence="1" id="KW-0560">Oxidoreductase</keyword>
<dbReference type="RefSeq" id="WP_121250496.1">
    <property type="nucleotide sequence ID" value="NZ_RBIL01000001.1"/>
</dbReference>
<accession>A0A660LFQ1</accession>
<dbReference type="PANTHER" id="PTHR23150:SF36">
    <property type="entry name" value="HERCYNINE OXYGENASE"/>
    <property type="match status" value="1"/>
</dbReference>
<keyword evidence="7" id="KW-1185">Reference proteome</keyword>
<dbReference type="Gene3D" id="3.90.1580.10">
    <property type="entry name" value="paralog of FGE (formylglycine-generating enzyme)"/>
    <property type="match status" value="2"/>
</dbReference>
<proteinExistence type="predicted"/>
<comment type="pathway">
    <text evidence="3">Amino-acid biosynthesis; ergothioneine biosynthesis.</text>
</comment>
<dbReference type="OrthoDB" id="9768004at2"/>
<evidence type="ECO:0000259" key="4">
    <source>
        <dbReference type="Pfam" id="PF03781"/>
    </source>
</evidence>
<dbReference type="Pfam" id="PF12867">
    <property type="entry name" value="DinB_2"/>
    <property type="match status" value="1"/>
</dbReference>
<name>A0A660LFQ1_9ACTN</name>
<dbReference type="EMBL" id="RBIL01000001">
    <property type="protein sequence ID" value="RKQ92750.1"/>
    <property type="molecule type" value="Genomic_DNA"/>
</dbReference>
<organism evidence="6 7">
    <name type="scientific">Solirubrobacter pauli</name>
    <dbReference type="NCBI Taxonomy" id="166793"/>
    <lineage>
        <taxon>Bacteria</taxon>
        <taxon>Bacillati</taxon>
        <taxon>Actinomycetota</taxon>
        <taxon>Thermoleophilia</taxon>
        <taxon>Solirubrobacterales</taxon>
        <taxon>Solirubrobacteraceae</taxon>
        <taxon>Solirubrobacter</taxon>
    </lineage>
</organism>
<dbReference type="Gene3D" id="1.20.120.450">
    <property type="entry name" value="dinb family like domain"/>
    <property type="match status" value="1"/>
</dbReference>
<sequence length="352" mass="39251">MFELVAEDLHAVMDEVRRRTFALVAHLDDERLNAPLNPIMSPLSWDLGHMAAYEDLWLNHRVGGRALLREDLAALYDAFETPRAVRGDLQFLRGEELLEYMAAVRERALEAPVGDGELHELVIRHELQHTETMLQAMVLAGIEPPSFHGPATVGGSGLEMIEVPEGPFSLGAGPDGFAYDNERPRHTADTSRFTIGRTPVTNASWQAFIDAGGYADEAFWSAPGWAWRVEHGITGHPGGPDDAPVIHVSHYEAEAFARAHDARLPTEVEWEKAAPQLEGVGAVWEWTSSPFTGYPGFTAHPYREYSEVFFGDRYRVLRGGSVATHPRVASAHFRNWDLPERRQLFAGVRIAR</sequence>
<reference evidence="6 7" key="1">
    <citation type="submission" date="2018-10" db="EMBL/GenBank/DDBJ databases">
        <title>Genomic Encyclopedia of Archaeal and Bacterial Type Strains, Phase II (KMG-II): from individual species to whole genera.</title>
        <authorList>
            <person name="Goeker M."/>
        </authorList>
    </citation>
    <scope>NUCLEOTIDE SEQUENCE [LARGE SCALE GENOMIC DNA]</scope>
    <source>
        <strain evidence="6 7">DSM 14954</strain>
    </source>
</reference>
<keyword evidence="2" id="KW-0408">Iron</keyword>
<dbReference type="SUPFAM" id="SSF56436">
    <property type="entry name" value="C-type lectin-like"/>
    <property type="match status" value="1"/>
</dbReference>
<evidence type="ECO:0000256" key="1">
    <source>
        <dbReference type="ARBA" id="ARBA00023002"/>
    </source>
</evidence>
<evidence type="ECO:0000256" key="3">
    <source>
        <dbReference type="ARBA" id="ARBA00037882"/>
    </source>
</evidence>
<feature type="domain" description="DinB-like" evidence="5">
    <location>
        <begin position="14"/>
        <end position="131"/>
    </location>
</feature>
<feature type="domain" description="Sulfatase-modifying factor enzyme-like" evidence="4">
    <location>
        <begin position="280"/>
        <end position="352"/>
    </location>
</feature>
<dbReference type="InterPro" id="IPR005532">
    <property type="entry name" value="SUMF_dom"/>
</dbReference>
<gene>
    <name evidence="6" type="ORF">C8N24_2605</name>
</gene>
<comment type="caution">
    <text evidence="6">The sequence shown here is derived from an EMBL/GenBank/DDBJ whole genome shotgun (WGS) entry which is preliminary data.</text>
</comment>
<dbReference type="Pfam" id="PF03781">
    <property type="entry name" value="FGE-sulfatase"/>
    <property type="match status" value="2"/>
</dbReference>
<dbReference type="Proteomes" id="UP000278962">
    <property type="component" value="Unassembled WGS sequence"/>
</dbReference>
<dbReference type="InterPro" id="IPR051043">
    <property type="entry name" value="Sulfatase_Mod_Factor_Kinase"/>
</dbReference>
<dbReference type="PANTHER" id="PTHR23150">
    <property type="entry name" value="SULFATASE MODIFYING FACTOR 1, 2"/>
    <property type="match status" value="1"/>
</dbReference>
<protein>
    <submittedName>
        <fullName evidence="6">Iron(II)-dependent oxidoreductase</fullName>
    </submittedName>
</protein>
<evidence type="ECO:0000313" key="7">
    <source>
        <dbReference type="Proteomes" id="UP000278962"/>
    </source>
</evidence>
<dbReference type="SUPFAM" id="SSF109854">
    <property type="entry name" value="DinB/YfiT-like putative metalloenzymes"/>
    <property type="match status" value="1"/>
</dbReference>
<feature type="domain" description="Sulfatase-modifying factor enzyme-like" evidence="4">
    <location>
        <begin position="159"/>
        <end position="274"/>
    </location>
</feature>
<dbReference type="InterPro" id="IPR042095">
    <property type="entry name" value="SUMF_sf"/>
</dbReference>
<dbReference type="AlphaFoldDB" id="A0A660LFQ1"/>
<dbReference type="InterPro" id="IPR034660">
    <property type="entry name" value="DinB/YfiT-like"/>
</dbReference>
<dbReference type="InterPro" id="IPR024775">
    <property type="entry name" value="DinB-like"/>
</dbReference>